<gene>
    <name evidence="2" type="ORF">GCM10022204_15700</name>
</gene>
<proteinExistence type="predicted"/>
<dbReference type="Pfam" id="PF18029">
    <property type="entry name" value="Glyoxalase_6"/>
    <property type="match status" value="1"/>
</dbReference>
<dbReference type="Proteomes" id="UP001500051">
    <property type="component" value="Unassembled WGS sequence"/>
</dbReference>
<feature type="domain" description="VOC" evidence="1">
    <location>
        <begin position="3"/>
        <end position="121"/>
    </location>
</feature>
<dbReference type="RefSeq" id="WP_344811769.1">
    <property type="nucleotide sequence ID" value="NZ_BAAAYX010000004.1"/>
</dbReference>
<protein>
    <submittedName>
        <fullName evidence="2">VOC family protein</fullName>
    </submittedName>
</protein>
<dbReference type="Gene3D" id="3.10.180.10">
    <property type="entry name" value="2,3-Dihydroxybiphenyl 1,2-Dioxygenase, domain 1"/>
    <property type="match status" value="1"/>
</dbReference>
<dbReference type="CDD" id="cd06587">
    <property type="entry name" value="VOC"/>
    <property type="match status" value="1"/>
</dbReference>
<dbReference type="PROSITE" id="PS51819">
    <property type="entry name" value="VOC"/>
    <property type="match status" value="1"/>
</dbReference>
<dbReference type="InterPro" id="IPR037523">
    <property type="entry name" value="VOC_core"/>
</dbReference>
<dbReference type="PANTHER" id="PTHR35908">
    <property type="entry name" value="HYPOTHETICAL FUSION PROTEIN"/>
    <property type="match status" value="1"/>
</dbReference>
<dbReference type="SUPFAM" id="SSF54593">
    <property type="entry name" value="Glyoxalase/Bleomycin resistance protein/Dihydroxybiphenyl dioxygenase"/>
    <property type="match status" value="1"/>
</dbReference>
<keyword evidence="3" id="KW-1185">Reference proteome</keyword>
<evidence type="ECO:0000313" key="3">
    <source>
        <dbReference type="Proteomes" id="UP001500051"/>
    </source>
</evidence>
<dbReference type="InterPro" id="IPR041581">
    <property type="entry name" value="Glyoxalase_6"/>
</dbReference>
<dbReference type="InterPro" id="IPR029068">
    <property type="entry name" value="Glyas_Bleomycin-R_OHBP_Dase"/>
</dbReference>
<reference evidence="3" key="1">
    <citation type="journal article" date="2019" name="Int. J. Syst. Evol. Microbiol.">
        <title>The Global Catalogue of Microorganisms (GCM) 10K type strain sequencing project: providing services to taxonomists for standard genome sequencing and annotation.</title>
        <authorList>
            <consortium name="The Broad Institute Genomics Platform"/>
            <consortium name="The Broad Institute Genome Sequencing Center for Infectious Disease"/>
            <person name="Wu L."/>
            <person name="Ma J."/>
        </authorList>
    </citation>
    <scope>NUCLEOTIDE SEQUENCE [LARGE SCALE GENOMIC DNA]</scope>
    <source>
        <strain evidence="3">JCM 16548</strain>
    </source>
</reference>
<dbReference type="EMBL" id="BAAAYX010000004">
    <property type="protein sequence ID" value="GAA3699938.1"/>
    <property type="molecule type" value="Genomic_DNA"/>
</dbReference>
<accession>A0ABP7D6Q1</accession>
<comment type="caution">
    <text evidence="2">The sequence shown here is derived from an EMBL/GenBank/DDBJ whole genome shotgun (WGS) entry which is preliminary data.</text>
</comment>
<name>A0ABP7D6Q1_9ACTN</name>
<sequence>MQTYDHGTFLIVLDCDDLERAAHFWCDALGYEQPYPQSGPYLQLIAPRRGGVELLLQQTDDPKTSKNRLHLDLRTPDLDAEVQRLTALGAQAITEQPLSEHDWRWHVLTDPDGNEFCVLQPPADFPWPAST</sequence>
<evidence type="ECO:0000259" key="1">
    <source>
        <dbReference type="PROSITE" id="PS51819"/>
    </source>
</evidence>
<organism evidence="2 3">
    <name type="scientific">Microlunatus aurantiacus</name>
    <dbReference type="NCBI Taxonomy" id="446786"/>
    <lineage>
        <taxon>Bacteria</taxon>
        <taxon>Bacillati</taxon>
        <taxon>Actinomycetota</taxon>
        <taxon>Actinomycetes</taxon>
        <taxon>Propionibacteriales</taxon>
        <taxon>Propionibacteriaceae</taxon>
        <taxon>Microlunatus</taxon>
    </lineage>
</organism>
<dbReference type="PANTHER" id="PTHR35908:SF1">
    <property type="entry name" value="CONSERVED PROTEIN"/>
    <property type="match status" value="1"/>
</dbReference>
<evidence type="ECO:0000313" key="2">
    <source>
        <dbReference type="EMBL" id="GAA3699938.1"/>
    </source>
</evidence>